<dbReference type="InterPro" id="IPR049948">
    <property type="entry name" value="Cu_Am_ox_TPQ-bd"/>
</dbReference>
<organism evidence="16 17">
    <name type="scientific">Dovyalis caffra</name>
    <dbReference type="NCBI Taxonomy" id="77055"/>
    <lineage>
        <taxon>Eukaryota</taxon>
        <taxon>Viridiplantae</taxon>
        <taxon>Streptophyta</taxon>
        <taxon>Embryophyta</taxon>
        <taxon>Tracheophyta</taxon>
        <taxon>Spermatophyta</taxon>
        <taxon>Magnoliopsida</taxon>
        <taxon>eudicotyledons</taxon>
        <taxon>Gunneridae</taxon>
        <taxon>Pentapetalae</taxon>
        <taxon>rosids</taxon>
        <taxon>fabids</taxon>
        <taxon>Malpighiales</taxon>
        <taxon>Salicaceae</taxon>
        <taxon>Flacourtieae</taxon>
        <taxon>Dovyalis</taxon>
    </lineage>
</organism>
<dbReference type="PANTHER" id="PTHR10638:SF40">
    <property type="entry name" value="PRIMARY AMINE OXIDASE 1"/>
    <property type="match status" value="1"/>
</dbReference>
<feature type="active site" description="Proton acceptor" evidence="10">
    <location>
        <position position="729"/>
    </location>
</feature>
<evidence type="ECO:0000256" key="2">
    <source>
        <dbReference type="ARBA" id="ARBA00007983"/>
    </source>
</evidence>
<dbReference type="Proteomes" id="UP001314170">
    <property type="component" value="Unassembled WGS sequence"/>
</dbReference>
<comment type="catalytic activity">
    <reaction evidence="9">
        <text>a primary methyl amine + O2 + H2O = an aldehyde + H2O2 + NH4(+)</text>
        <dbReference type="Rhea" id="RHEA:16153"/>
        <dbReference type="ChEBI" id="CHEBI:15377"/>
        <dbReference type="ChEBI" id="CHEBI:15379"/>
        <dbReference type="ChEBI" id="CHEBI:16240"/>
        <dbReference type="ChEBI" id="CHEBI:17478"/>
        <dbReference type="ChEBI" id="CHEBI:28938"/>
        <dbReference type="ChEBI" id="CHEBI:228804"/>
        <dbReference type="EC" id="1.4.3.21"/>
    </reaction>
</comment>
<protein>
    <recommendedName>
        <fullName evidence="12">Amine oxidase</fullName>
        <ecNumber evidence="12">1.4.3.-</ecNumber>
    </recommendedName>
</protein>
<feature type="active site" description="Schiff-base intermediate with substrate; via topaquinone" evidence="10">
    <location>
        <position position="817"/>
    </location>
</feature>
<evidence type="ECO:0000256" key="4">
    <source>
        <dbReference type="ARBA" id="ARBA00022723"/>
    </source>
</evidence>
<evidence type="ECO:0000256" key="10">
    <source>
        <dbReference type="PIRSR" id="PIRSR600269-50"/>
    </source>
</evidence>
<dbReference type="InterPro" id="IPR036460">
    <property type="entry name" value="Cu_amine_oxidase_C_sf"/>
</dbReference>
<dbReference type="PROSITE" id="PS01165">
    <property type="entry name" value="COPPER_AMINE_OXID_2"/>
    <property type="match status" value="1"/>
</dbReference>
<name>A0AAV1R208_9ROSI</name>
<keyword evidence="7 12" id="KW-0186">Copper</keyword>
<dbReference type="InterPro" id="IPR016182">
    <property type="entry name" value="Cu_amine_oxidase_N-reg"/>
</dbReference>
<keyword evidence="8" id="KW-1015">Disulfide bond</keyword>
<dbReference type="EC" id="1.4.3.-" evidence="12"/>
<evidence type="ECO:0000256" key="5">
    <source>
        <dbReference type="ARBA" id="ARBA00022772"/>
    </source>
</evidence>
<comment type="cofactor">
    <cofactor evidence="1">
        <name>Cu cation</name>
        <dbReference type="ChEBI" id="CHEBI:23378"/>
    </cofactor>
</comment>
<dbReference type="SUPFAM" id="SSF54416">
    <property type="entry name" value="Amine oxidase N-terminal region"/>
    <property type="match status" value="2"/>
</dbReference>
<evidence type="ECO:0000313" key="17">
    <source>
        <dbReference type="Proteomes" id="UP001314170"/>
    </source>
</evidence>
<keyword evidence="4 12" id="KW-0479">Metal-binding</keyword>
<dbReference type="Gene3D" id="2.70.98.20">
    <property type="entry name" value="Copper amine oxidase, catalytic domain"/>
    <property type="match status" value="2"/>
</dbReference>
<dbReference type="InterPro" id="IPR000269">
    <property type="entry name" value="Cu_amine_oxidase"/>
</dbReference>
<dbReference type="InterPro" id="IPR015802">
    <property type="entry name" value="Cu_amine_oxidase_N3"/>
</dbReference>
<dbReference type="SUPFAM" id="SSF49998">
    <property type="entry name" value="Amine oxidase catalytic domain"/>
    <property type="match status" value="2"/>
</dbReference>
<dbReference type="InterPro" id="IPR015798">
    <property type="entry name" value="Cu_amine_oxidase_C"/>
</dbReference>
<dbReference type="GO" id="GO:0009308">
    <property type="term" value="P:amine metabolic process"/>
    <property type="evidence" value="ECO:0007669"/>
    <property type="project" value="UniProtKB-UniRule"/>
</dbReference>
<comment type="PTM">
    <text evidence="11 12">Topaquinone (TPQ) is generated by copper-dependent autoxidation of a specific tyrosyl residue.</text>
</comment>
<dbReference type="Pfam" id="PF01179">
    <property type="entry name" value="Cu_amine_oxid"/>
    <property type="match status" value="2"/>
</dbReference>
<comment type="caution">
    <text evidence="16">The sequence shown here is derived from an EMBL/GenBank/DDBJ whole genome shotgun (WGS) entry which is preliminary data.</text>
</comment>
<evidence type="ECO:0000259" key="13">
    <source>
        <dbReference type="Pfam" id="PF01179"/>
    </source>
</evidence>
<feature type="domain" description="Copper amine oxidase catalytic" evidence="13">
    <location>
        <begin position="4"/>
        <end position="401"/>
    </location>
</feature>
<dbReference type="FunFam" id="2.70.98.20:FF:000004">
    <property type="entry name" value="Amine oxidase"/>
    <property type="match status" value="2"/>
</dbReference>
<dbReference type="InterPro" id="IPR015800">
    <property type="entry name" value="Cu_amine_oxidase_N2"/>
</dbReference>
<evidence type="ECO:0000256" key="9">
    <source>
        <dbReference type="ARBA" id="ARBA00048032"/>
    </source>
</evidence>
<feature type="domain" description="Copper amine oxidase N2-terminal" evidence="14">
    <location>
        <begin position="443"/>
        <end position="530"/>
    </location>
</feature>
<evidence type="ECO:0000256" key="3">
    <source>
        <dbReference type="ARBA" id="ARBA00011738"/>
    </source>
</evidence>
<dbReference type="Pfam" id="PF02727">
    <property type="entry name" value="Cu_amine_oxidN2"/>
    <property type="match status" value="1"/>
</dbReference>
<dbReference type="PROSITE" id="PS01164">
    <property type="entry name" value="COPPER_AMINE_OXID_1"/>
    <property type="match status" value="1"/>
</dbReference>
<dbReference type="AlphaFoldDB" id="A0AAV1R208"/>
<dbReference type="GO" id="GO:0005507">
    <property type="term" value="F:copper ion binding"/>
    <property type="evidence" value="ECO:0007669"/>
    <property type="project" value="InterPro"/>
</dbReference>
<evidence type="ECO:0000313" key="16">
    <source>
        <dbReference type="EMBL" id="CAK7327035.1"/>
    </source>
</evidence>
<comment type="subunit">
    <text evidence="3">Homodimer.</text>
</comment>
<evidence type="ECO:0000256" key="8">
    <source>
        <dbReference type="ARBA" id="ARBA00023157"/>
    </source>
</evidence>
<dbReference type="InterPro" id="IPR049947">
    <property type="entry name" value="Cu_Am_Ox_Cu-bd"/>
</dbReference>
<dbReference type="PANTHER" id="PTHR10638">
    <property type="entry name" value="COPPER AMINE OXIDASE"/>
    <property type="match status" value="1"/>
</dbReference>
<keyword evidence="6 12" id="KW-0560">Oxidoreductase</keyword>
<evidence type="ECO:0000256" key="12">
    <source>
        <dbReference type="RuleBase" id="RU000672"/>
    </source>
</evidence>
<dbReference type="Gene3D" id="3.10.450.40">
    <property type="match status" value="2"/>
</dbReference>
<dbReference type="FunFam" id="3.10.450.40:FF:000005">
    <property type="entry name" value="Amine oxidase"/>
    <property type="match status" value="1"/>
</dbReference>
<keyword evidence="5 10" id="KW-0801">TPQ</keyword>
<proteinExistence type="inferred from homology"/>
<comment type="similarity">
    <text evidence="2 12">Belongs to the copper/topaquinone oxidase family.</text>
</comment>
<dbReference type="EMBL" id="CAWUPB010000851">
    <property type="protein sequence ID" value="CAK7327035.1"/>
    <property type="molecule type" value="Genomic_DNA"/>
</dbReference>
<dbReference type="Pfam" id="PF02728">
    <property type="entry name" value="Cu_amine_oxidN3"/>
    <property type="match status" value="1"/>
</dbReference>
<evidence type="ECO:0000256" key="6">
    <source>
        <dbReference type="ARBA" id="ARBA00023002"/>
    </source>
</evidence>
<evidence type="ECO:0000256" key="11">
    <source>
        <dbReference type="PIRSR" id="PIRSR600269-51"/>
    </source>
</evidence>
<dbReference type="GO" id="GO:0008131">
    <property type="term" value="F:primary methylamine oxidase activity"/>
    <property type="evidence" value="ECO:0007669"/>
    <property type="project" value="UniProtKB-EC"/>
</dbReference>
<evidence type="ECO:0000256" key="7">
    <source>
        <dbReference type="ARBA" id="ARBA00023008"/>
    </source>
</evidence>
<reference evidence="16 17" key="1">
    <citation type="submission" date="2024-01" db="EMBL/GenBank/DDBJ databases">
        <authorList>
            <person name="Waweru B."/>
        </authorList>
    </citation>
    <scope>NUCLEOTIDE SEQUENCE [LARGE SCALE GENOMIC DNA]</scope>
</reference>
<accession>A0AAV1R208</accession>
<gene>
    <name evidence="16" type="ORF">DCAF_LOCUS4742</name>
</gene>
<evidence type="ECO:0000256" key="1">
    <source>
        <dbReference type="ARBA" id="ARBA00001935"/>
    </source>
</evidence>
<dbReference type="GO" id="GO:0048038">
    <property type="term" value="F:quinone binding"/>
    <property type="evidence" value="ECO:0007669"/>
    <property type="project" value="InterPro"/>
</dbReference>
<feature type="domain" description="Copper amine oxidase catalytic" evidence="13">
    <location>
        <begin position="658"/>
        <end position="1065"/>
    </location>
</feature>
<feature type="modified residue" description="2',4',5'-topaquinone" evidence="11">
    <location>
        <position position="817"/>
    </location>
</feature>
<comment type="cofactor">
    <cofactor evidence="12">
        <name>Cu cation</name>
        <dbReference type="ChEBI" id="CHEBI:23378"/>
    </cofactor>
    <text evidence="12">Contains 1 topaquinone per subunit.</text>
</comment>
<feature type="domain" description="Copper amine oxidase N3-terminal" evidence="15">
    <location>
        <begin position="538"/>
        <end position="630"/>
    </location>
</feature>
<dbReference type="FunFam" id="3.10.450.40:FF:000012">
    <property type="entry name" value="Amine oxidase"/>
    <property type="match status" value="1"/>
</dbReference>
<sequence>MVCLRWANWDFHLSFDARAGPIISLASIFDLEKQKFRQVLFKGLLSEVFVPYMDLTEEWYYRVYFDAGEYGYGLCAVPLEPHRDCPGNAVFMDAYIADQNGMPVNMPNTICIFEKYAGDIMWRHTETAIPGKVIREVRPEVTLVVRMVSTVGNYDYINDWEFKRGGSIKVTVGLTGLLEVRGSMYTHSDQIKEEAYGTLLAENTLGAHHDHFFTYHLDLDVDGDANSFVRSNLQMTPVTDHRSPRKSYWRVVSETAKTESDARIKLGVELADLLVVNPNKRTNMGNFIGYRLIPGSVAGPLLSDDDGSQIRAAFTKYNLWVTPYNKSEKWVGGLFVDQSRGDDTLARWSLRNRGIENKDIVLWYTLGFHHLPYQEDFPVMTTLSDGFELRPANFFESNPAMSYRMVLNSELSGAFFVKAASITMNLLVLIFTLQCCLVASLYHPLDPLNPNEIDRVRLVIQKSNLGNLPNLTFHFVDLEEPEKGDVLKWLSSSKQSKSIPPRRAKVVIRVRGETRELIVDLATSTISSDRLYSGHGYPPLAFAELFQASKLPLRYPRFVESIMKRGLNLSEVSCIPFTVGWYGEQVTKRALRIACFYRGGSVNVFARPIEGISMLVDIDSMQITMYTDRFTAPLPKAEGTDFRSKEKPKSITYNVSDSGFTVDGHRVRWANWDFHIAFDARAGITISTASIFDAEIKKFRRVLYKGHVSETFVPYMDPTIDWYFRTFMDIGEFGFGRSADTLQPQVDCPANAVYLDGYVTSADGQAQKMPNVICIFQRYSGDIAWRHTEINVPGKVIRSGEPEISLVARMVATVGNYDYVLDWEFKKSGSIKVGVDLTGILEMKATSYTNNDQIKENVYGTLVTENAVAVNHDHFLTYYLDLDVDGDGNSFVKAKQQTARAQAFNAHSPRKSYWTVVRETAKTEAEARIRLGLEPADLLIVNPNKKTRVGNQVGYRLITGQPVNSLLSDDDYPQIRNAYTKYQLWVTAYNKSERWPGGFYADRSRGEEGLAVWTGRNRVIENKDIVLWYVVGFHHIPCQEDFPVMPTLHGGFELRPANFFGSNPWLKQE</sequence>
<evidence type="ECO:0000259" key="15">
    <source>
        <dbReference type="Pfam" id="PF02728"/>
    </source>
</evidence>
<evidence type="ECO:0000259" key="14">
    <source>
        <dbReference type="Pfam" id="PF02727"/>
    </source>
</evidence>
<keyword evidence="17" id="KW-1185">Reference proteome</keyword>